<reference evidence="2 3" key="1">
    <citation type="submission" date="2018-06" db="EMBL/GenBank/DDBJ databases">
        <title>Genome Sequence of the Brown Rot Fungal Pathogen Monilinia fructigena.</title>
        <authorList>
            <person name="Landi L."/>
            <person name="De Miccolis Angelini R.M."/>
            <person name="Pollastro S."/>
            <person name="Abate D."/>
            <person name="Faretra F."/>
            <person name="Romanazzi G."/>
        </authorList>
    </citation>
    <scope>NUCLEOTIDE SEQUENCE [LARGE SCALE GENOMIC DNA]</scope>
    <source>
        <strain evidence="2 3">Mfrg269</strain>
    </source>
</reference>
<evidence type="ECO:0000313" key="3">
    <source>
        <dbReference type="Proteomes" id="UP000249056"/>
    </source>
</evidence>
<keyword evidence="3" id="KW-1185">Reference proteome</keyword>
<feature type="region of interest" description="Disordered" evidence="1">
    <location>
        <begin position="172"/>
        <end position="204"/>
    </location>
</feature>
<proteinExistence type="predicted"/>
<dbReference type="OrthoDB" id="3565282at2759"/>
<comment type="caution">
    <text evidence="2">The sequence shown here is derived from an EMBL/GenBank/DDBJ whole genome shotgun (WGS) entry which is preliminary data.</text>
</comment>
<evidence type="ECO:0000313" key="2">
    <source>
        <dbReference type="EMBL" id="RAL60012.1"/>
    </source>
</evidence>
<accession>A0A395II54</accession>
<protein>
    <submittedName>
        <fullName evidence="2">Uncharacterized protein</fullName>
    </submittedName>
</protein>
<dbReference type="EMBL" id="QKRW01000045">
    <property type="protein sequence ID" value="RAL60012.1"/>
    <property type="molecule type" value="Genomic_DNA"/>
</dbReference>
<gene>
    <name evidence="2" type="ORF">DID88_000638</name>
</gene>
<organism evidence="2 3">
    <name type="scientific">Monilinia fructigena</name>
    <dbReference type="NCBI Taxonomy" id="38457"/>
    <lineage>
        <taxon>Eukaryota</taxon>
        <taxon>Fungi</taxon>
        <taxon>Dikarya</taxon>
        <taxon>Ascomycota</taxon>
        <taxon>Pezizomycotina</taxon>
        <taxon>Leotiomycetes</taxon>
        <taxon>Helotiales</taxon>
        <taxon>Sclerotiniaceae</taxon>
        <taxon>Monilinia</taxon>
    </lineage>
</organism>
<dbReference type="AlphaFoldDB" id="A0A395II54"/>
<sequence length="355" mass="39096">MTEMEVELCTLKQLGQSKRMTGTGTGIRAGTRTIVDTEIKKEEPRTFLFELFCDLDGEDEGGPPIELGDLILADRANLHEAARILGLFHKTSISNVLVIGSGKNDLAARKLHELNRPGGLARPRISMSQDEVDRLAGSIPQVGQRRVGLDHMLGADIKYYLDIHASQGISEVNQDIDGENEPGKEDEDAEKNDDPDENDDGPWSISRHWELKCEAISVDYNPSEPYTLDMFPATPTRGLKIFGRFNLGEFKGVICVGIIQIGSDSYLYTMTFSDGGGIIDGIWGTHDEPLGDVTFTGVKVAEEDRPAGVVVYRSGEITTNVRMTTLIGVDGHDVPESDEVKSMAEEYWLSKGCFW</sequence>
<name>A0A395II54_9HELO</name>
<evidence type="ECO:0000256" key="1">
    <source>
        <dbReference type="SAM" id="MobiDB-lite"/>
    </source>
</evidence>
<feature type="compositionally biased region" description="Acidic residues" evidence="1">
    <location>
        <begin position="174"/>
        <end position="200"/>
    </location>
</feature>
<dbReference type="Proteomes" id="UP000249056">
    <property type="component" value="Unassembled WGS sequence"/>
</dbReference>